<reference evidence="4" key="1">
    <citation type="submission" date="2022-12" db="EMBL/GenBank/DDBJ databases">
        <title>Draft genome assemblies for two species of Escallonia (Escalloniales).</title>
        <authorList>
            <person name="Chanderbali A."/>
            <person name="Dervinis C."/>
            <person name="Anghel I."/>
            <person name="Soltis D."/>
            <person name="Soltis P."/>
            <person name="Zapata F."/>
        </authorList>
    </citation>
    <scope>NUCLEOTIDE SEQUENCE</scope>
    <source>
        <strain evidence="4">UCBG64.0493</strain>
        <tissue evidence="4">Leaf</tissue>
    </source>
</reference>
<keyword evidence="5" id="KW-1185">Reference proteome</keyword>
<name>A0AA88XDN8_9ASTE</name>
<feature type="domain" description="TTI1 C-terminal TPR" evidence="3">
    <location>
        <begin position="1066"/>
        <end position="1299"/>
    </location>
</feature>
<organism evidence="4 5">
    <name type="scientific">Escallonia herrerae</name>
    <dbReference type="NCBI Taxonomy" id="1293975"/>
    <lineage>
        <taxon>Eukaryota</taxon>
        <taxon>Viridiplantae</taxon>
        <taxon>Streptophyta</taxon>
        <taxon>Embryophyta</taxon>
        <taxon>Tracheophyta</taxon>
        <taxon>Spermatophyta</taxon>
        <taxon>Magnoliopsida</taxon>
        <taxon>eudicotyledons</taxon>
        <taxon>Gunneridae</taxon>
        <taxon>Pentapetalae</taxon>
        <taxon>asterids</taxon>
        <taxon>campanulids</taxon>
        <taxon>Escalloniales</taxon>
        <taxon>Escalloniaceae</taxon>
        <taxon>Escallonia</taxon>
    </lineage>
</organism>
<gene>
    <name evidence="4" type="ORF">RJ639_000886</name>
</gene>
<dbReference type="PANTHER" id="PTHR18460">
    <property type="entry name" value="TEL2 INTERACTING PROTEIN 1 TTI1 FAMILY MEMBER"/>
    <property type="match status" value="1"/>
</dbReference>
<dbReference type="Pfam" id="PF21547">
    <property type="entry name" value="TTI1"/>
    <property type="match status" value="1"/>
</dbReference>
<evidence type="ECO:0000259" key="2">
    <source>
        <dbReference type="Pfam" id="PF24173"/>
    </source>
</evidence>
<dbReference type="InterPro" id="IPR052587">
    <property type="entry name" value="TELO2-interacting_protein_1"/>
</dbReference>
<comment type="caution">
    <text evidence="4">The sequence shown here is derived from an EMBL/GenBank/DDBJ whole genome shotgun (WGS) entry which is preliminary data.</text>
</comment>
<sequence>MEEIRAYTGESMSIDSGDGEEARSSFFPELKHYCLELLGLLQNPKKNASTLSQLLHLLRRHPPDAFQPFFDYALFPLLLLFDAAVDCRSPPKTDSEERMVVDVPKPPHKVSDPIAEGVLQCLEELLKKCHLGSVNQMVVMLKKLTSGALLSPSEASEEFREGVIRCFRELLLGLSLCSEETCLCKQIKGWPLLLARTDHQTPQTRISNFYSEPQECLLSFLQSQTASAAVGHWLSILLKAADVEAARGHRGSAKLRAEAFMTLRVLVGKVGTADALAFFLPGIVSQLGKVLHVSKTMISGAAGSVETMDQAVRGLAEFLMIVLDDSANLSSLDVSIDDTTGLPINKAKSPTSLLEELRHLPVQTPDQNRFEVRDSRSEVVNWAPPKSGVSEKTSSNSENMIGSLHVDRTKEWISKTSSHMEIILCSTFPHLCVHPANKVRLGLLAAIQGLLLKCSYTLEESRLMLLECLFILVCDDSEEISGAAQVFLRYLFLSSGKHHIKLDVADIFSSLIERIPKVVLGGEESVALSHAQKLLVVVYFSGPQLVKDHLLQSPVTAARFLDAFALCLGQNSVFAGSLHKFIAARPSSTGYLHSIAEMRAINCFTNDNKAVMDADTSDDPTFLSIKTKRMLSPPENVHSEYELPRLPPWFANVGSQKLYQTLAKILRLVGLSLVADSQGESNLSVITDIPLGYLRKLVSEVRMKQYSKESWQSWYHRSGSGQLVRQASTAACILNEIIYGLSDQGIDAFARMFQKSRLSWGKREGYNVLYDEIIHCKLEYAVRDESVWKFSWEEGGRSQLIDCIGCILHEYLSPEVWELPLELKSSLTEYDSEVIIDGIGISSICLKGEFSSSGFLQSSLYVLLESLICSNFLIRSASDAVLHVISATSGYPTVGHLVLANADYIIDSICRQLRHLDLNPHVPSVLAAMLSYIGVAYKILPLLEEPMRSVSLELEILGRHHHPDLTIPFLKAVEEIAKASKHEAGSLPSQAESYLKHVESEMTYLEREIKEAYDNDMDFKKCESDVDACFGAVGIYIEQLESTLIRLNDSKRYRRTVGSIAGSCLTAAIPLLASVNQAACLIALNVVEDGILALAKVEEAYRHEKATQEVIRQISELCSLHDLRDALDADEDGAEENRLLPAMNKIWPFFVACVRSRNPVVVRKCFGVISSAVQICGGDFFSRRFHTDGAHFWKLLNTSPFQKKLVSKEERSPLQLPYRSATSAEDSVAEVSDLKVQAAVLNMIADLSRNKKSASALDAVIKKVSGLVVGIACSGVTGLRSASVNALVGLSCMDPDLVWLLLADVYYSLKKNIPSPPARDLPEISQMLPPPSSPKGYLYVQYGGQSYGFDIDPSSVEMVFKTLQLQVFTSEVHRPT</sequence>
<dbReference type="SUPFAM" id="SSF48371">
    <property type="entry name" value="ARM repeat"/>
    <property type="match status" value="1"/>
</dbReference>
<dbReference type="InterPro" id="IPR057566">
    <property type="entry name" value="TPR_TTI1_N"/>
</dbReference>
<dbReference type="Pfam" id="PF24173">
    <property type="entry name" value="TPR_TTI1_N"/>
    <property type="match status" value="1"/>
</dbReference>
<feature type="domain" description="TTI1 N-terminal TPR" evidence="2">
    <location>
        <begin position="222"/>
        <end position="476"/>
    </location>
</feature>
<evidence type="ECO:0000256" key="1">
    <source>
        <dbReference type="SAM" id="MobiDB-lite"/>
    </source>
</evidence>
<dbReference type="GO" id="GO:0005737">
    <property type="term" value="C:cytoplasm"/>
    <property type="evidence" value="ECO:0007669"/>
    <property type="project" value="TreeGrafter"/>
</dbReference>
<evidence type="ECO:0000259" key="3">
    <source>
        <dbReference type="Pfam" id="PF24181"/>
    </source>
</evidence>
<evidence type="ECO:0008006" key="6">
    <source>
        <dbReference type="Google" id="ProtNLM"/>
    </source>
</evidence>
<dbReference type="InterPro" id="IPR057567">
    <property type="entry name" value="TPR_TTI1_C"/>
</dbReference>
<dbReference type="Pfam" id="PF24181">
    <property type="entry name" value="TPR_TTI1_C"/>
    <property type="match status" value="1"/>
</dbReference>
<dbReference type="InterPro" id="IPR016024">
    <property type="entry name" value="ARM-type_fold"/>
</dbReference>
<dbReference type="PANTHER" id="PTHR18460:SF3">
    <property type="entry name" value="TELO2-INTERACTING PROTEIN 1 HOMOLOG"/>
    <property type="match status" value="1"/>
</dbReference>
<accession>A0AA88XDN8</accession>
<evidence type="ECO:0000313" key="4">
    <source>
        <dbReference type="EMBL" id="KAK3042634.1"/>
    </source>
</evidence>
<feature type="region of interest" description="Disordered" evidence="1">
    <location>
        <begin position="1"/>
        <end position="20"/>
    </location>
</feature>
<dbReference type="Proteomes" id="UP001188597">
    <property type="component" value="Unassembled WGS sequence"/>
</dbReference>
<protein>
    <recommendedName>
        <fullName evidence="6">TELO2-interacting protein 1</fullName>
    </recommendedName>
</protein>
<dbReference type="InterPro" id="IPR049362">
    <property type="entry name" value="TTI1_rpt"/>
</dbReference>
<dbReference type="EMBL" id="JAVXUP010000017">
    <property type="protein sequence ID" value="KAK3042634.1"/>
    <property type="molecule type" value="Genomic_DNA"/>
</dbReference>
<proteinExistence type="predicted"/>
<evidence type="ECO:0000313" key="5">
    <source>
        <dbReference type="Proteomes" id="UP001188597"/>
    </source>
</evidence>